<reference evidence="9" key="1">
    <citation type="submission" date="2023-05" db="EMBL/GenBank/DDBJ databases">
        <authorList>
            <person name="Huff M."/>
        </authorList>
    </citation>
    <scope>NUCLEOTIDE SEQUENCE</scope>
</reference>
<feature type="transmembrane region" description="Helical" evidence="7">
    <location>
        <begin position="127"/>
        <end position="146"/>
    </location>
</feature>
<dbReference type="Gene3D" id="2.60.40.10">
    <property type="entry name" value="Immunoglobulins"/>
    <property type="match status" value="1"/>
</dbReference>
<evidence type="ECO:0000256" key="2">
    <source>
        <dbReference type="ARBA" id="ARBA00008932"/>
    </source>
</evidence>
<dbReference type="PROSITE" id="PS50202">
    <property type="entry name" value="MSP"/>
    <property type="match status" value="1"/>
</dbReference>
<dbReference type="GO" id="GO:0061817">
    <property type="term" value="P:endoplasmic reticulum-plasma membrane tethering"/>
    <property type="evidence" value="ECO:0007669"/>
    <property type="project" value="TreeGrafter"/>
</dbReference>
<evidence type="ECO:0000259" key="8">
    <source>
        <dbReference type="PROSITE" id="PS50202"/>
    </source>
</evidence>
<dbReference type="GO" id="GO:0005886">
    <property type="term" value="C:plasma membrane"/>
    <property type="evidence" value="ECO:0007669"/>
    <property type="project" value="TreeGrafter"/>
</dbReference>
<dbReference type="InterPro" id="IPR000535">
    <property type="entry name" value="MSP_dom"/>
</dbReference>
<comment type="subcellular location">
    <subcellularLocation>
        <location evidence="1">Membrane</location>
        <topology evidence="1">Single-pass type IV membrane protein</topology>
    </subcellularLocation>
</comment>
<dbReference type="InterPro" id="IPR008962">
    <property type="entry name" value="PapD-like_sf"/>
</dbReference>
<evidence type="ECO:0000256" key="4">
    <source>
        <dbReference type="ARBA" id="ARBA00022989"/>
    </source>
</evidence>
<dbReference type="InterPro" id="IPR016763">
    <property type="entry name" value="VAP"/>
</dbReference>
<evidence type="ECO:0000256" key="3">
    <source>
        <dbReference type="ARBA" id="ARBA00022692"/>
    </source>
</evidence>
<dbReference type="PANTHER" id="PTHR10809:SF6">
    <property type="entry name" value="AT11025P-RELATED"/>
    <property type="match status" value="1"/>
</dbReference>
<accession>A0AAD1ZYT9</accession>
<evidence type="ECO:0000313" key="10">
    <source>
        <dbReference type="Proteomes" id="UP000834106"/>
    </source>
</evidence>
<dbReference type="GO" id="GO:0090158">
    <property type="term" value="P:endoplasmic reticulum membrane organization"/>
    <property type="evidence" value="ECO:0007669"/>
    <property type="project" value="TreeGrafter"/>
</dbReference>
<sequence>MHIIAPSKEKMDKKVVTPNSQNYGCEPNRGILSPRSTCHLTVTMQALEEAPRNMQCENKFLIQSLVVSSGATIEDVEILFDEEGHRSQSGLLNAKYIFPPQVQSVVPEGIVSSSLASEASVCRQSIFCVKVAGTIIVMLAIIFLYIVKKTLLLIWSLILLFIMLMIKLISQSALDAIKDWISDILSDTFVNPLCRRLQDIIVHGFKRNRDRDTDRDRDGDGDRA</sequence>
<keyword evidence="10" id="KW-1185">Reference proteome</keyword>
<dbReference type="PANTHER" id="PTHR10809">
    <property type="entry name" value="VESICLE-ASSOCIATED MEMBRANE PROTEIN-ASSOCIATED PROTEIN"/>
    <property type="match status" value="1"/>
</dbReference>
<dbReference type="EMBL" id="OU503049">
    <property type="protein sequence ID" value="CAI9775552.1"/>
    <property type="molecule type" value="Genomic_DNA"/>
</dbReference>
<keyword evidence="5 7" id="KW-0472">Membrane</keyword>
<dbReference type="Pfam" id="PF00635">
    <property type="entry name" value="Motile_Sperm"/>
    <property type="match status" value="1"/>
</dbReference>
<gene>
    <name evidence="9" type="ORF">FPE_LOCUS22982</name>
</gene>
<dbReference type="SUPFAM" id="SSF49354">
    <property type="entry name" value="PapD-like"/>
    <property type="match status" value="1"/>
</dbReference>
<evidence type="ECO:0000313" key="9">
    <source>
        <dbReference type="EMBL" id="CAI9775552.1"/>
    </source>
</evidence>
<proteinExistence type="inferred from homology"/>
<evidence type="ECO:0000256" key="5">
    <source>
        <dbReference type="ARBA" id="ARBA00023136"/>
    </source>
</evidence>
<name>A0AAD1ZYT9_9LAMI</name>
<keyword evidence="3 7" id="KW-0812">Transmembrane</keyword>
<feature type="region of interest" description="Disordered" evidence="6">
    <location>
        <begin position="1"/>
        <end position="20"/>
    </location>
</feature>
<dbReference type="InterPro" id="IPR013783">
    <property type="entry name" value="Ig-like_fold"/>
</dbReference>
<keyword evidence="4 7" id="KW-1133">Transmembrane helix</keyword>
<evidence type="ECO:0000256" key="1">
    <source>
        <dbReference type="ARBA" id="ARBA00004211"/>
    </source>
</evidence>
<dbReference type="AlphaFoldDB" id="A0AAD1ZYT9"/>
<feature type="transmembrane region" description="Helical" evidence="7">
    <location>
        <begin position="152"/>
        <end position="170"/>
    </location>
</feature>
<feature type="domain" description="MSP" evidence="8">
    <location>
        <begin position="1"/>
        <end position="97"/>
    </location>
</feature>
<dbReference type="Proteomes" id="UP000834106">
    <property type="component" value="Chromosome 14"/>
</dbReference>
<protein>
    <recommendedName>
        <fullName evidence="8">MSP domain-containing protein</fullName>
    </recommendedName>
</protein>
<evidence type="ECO:0000256" key="6">
    <source>
        <dbReference type="SAM" id="MobiDB-lite"/>
    </source>
</evidence>
<dbReference type="GO" id="GO:0005789">
    <property type="term" value="C:endoplasmic reticulum membrane"/>
    <property type="evidence" value="ECO:0007669"/>
    <property type="project" value="InterPro"/>
</dbReference>
<comment type="similarity">
    <text evidence="2">Belongs to the VAMP-associated protein (VAP) (TC 9.B.17) family.</text>
</comment>
<organism evidence="9 10">
    <name type="scientific">Fraxinus pennsylvanica</name>
    <dbReference type="NCBI Taxonomy" id="56036"/>
    <lineage>
        <taxon>Eukaryota</taxon>
        <taxon>Viridiplantae</taxon>
        <taxon>Streptophyta</taxon>
        <taxon>Embryophyta</taxon>
        <taxon>Tracheophyta</taxon>
        <taxon>Spermatophyta</taxon>
        <taxon>Magnoliopsida</taxon>
        <taxon>eudicotyledons</taxon>
        <taxon>Gunneridae</taxon>
        <taxon>Pentapetalae</taxon>
        <taxon>asterids</taxon>
        <taxon>lamiids</taxon>
        <taxon>Lamiales</taxon>
        <taxon>Oleaceae</taxon>
        <taxon>Oleeae</taxon>
        <taxon>Fraxinus</taxon>
    </lineage>
</organism>
<evidence type="ECO:0000256" key="7">
    <source>
        <dbReference type="SAM" id="Phobius"/>
    </source>
</evidence>